<accession>A0A1I5AQQ5</accession>
<proteinExistence type="predicted"/>
<feature type="transmembrane region" description="Helical" evidence="6">
    <location>
        <begin position="115"/>
        <end position="136"/>
    </location>
</feature>
<sequence length="207" mass="22868">MEETKLFLITYFAALIGVIPPGLVNMTVAKTCVVHGKRNGLYVAIGASSVVILQALIAVLLAKYIFDNLFVQSILLRAGLVIFMLLGIYFLLMAKRRSGIEHSSHKANANSIFKGMLISVLNLFPIPYFVAIAGALNVGVGVTYDWSLIIAFVLAASLGSFTTLYVYVLSFMKIEKYADSFARYSNYFMATLMLILVIITIIRIYNL</sequence>
<evidence type="ECO:0000256" key="1">
    <source>
        <dbReference type="ARBA" id="ARBA00004651"/>
    </source>
</evidence>
<feature type="transmembrane region" description="Helical" evidence="6">
    <location>
        <begin position="184"/>
        <end position="205"/>
    </location>
</feature>
<gene>
    <name evidence="7" type="ORF">SAMN05660413_02004</name>
</gene>
<dbReference type="InterPro" id="IPR001123">
    <property type="entry name" value="LeuE-type"/>
</dbReference>
<keyword evidence="8" id="KW-1185">Reference proteome</keyword>
<dbReference type="EMBL" id="FOVL01000011">
    <property type="protein sequence ID" value="SFN64763.1"/>
    <property type="molecule type" value="Genomic_DNA"/>
</dbReference>
<reference evidence="7 8" key="1">
    <citation type="submission" date="2016-10" db="EMBL/GenBank/DDBJ databases">
        <authorList>
            <person name="de Groot N.N."/>
        </authorList>
    </citation>
    <scope>NUCLEOTIDE SEQUENCE [LARGE SCALE GENOMIC DNA]</scope>
    <source>
        <strain evidence="7 8">DSM 17794</strain>
    </source>
</reference>
<evidence type="ECO:0000256" key="2">
    <source>
        <dbReference type="ARBA" id="ARBA00022475"/>
    </source>
</evidence>
<organism evidence="7 8">
    <name type="scientific">Salegentibacter flavus</name>
    <dbReference type="NCBI Taxonomy" id="287099"/>
    <lineage>
        <taxon>Bacteria</taxon>
        <taxon>Pseudomonadati</taxon>
        <taxon>Bacteroidota</taxon>
        <taxon>Flavobacteriia</taxon>
        <taxon>Flavobacteriales</taxon>
        <taxon>Flavobacteriaceae</taxon>
        <taxon>Salegentibacter</taxon>
    </lineage>
</organism>
<protein>
    <submittedName>
        <fullName evidence="7">Threonine/homoserine/homoserine lactone efflux protein</fullName>
    </submittedName>
</protein>
<dbReference type="AlphaFoldDB" id="A0A1I5AQQ5"/>
<evidence type="ECO:0000313" key="8">
    <source>
        <dbReference type="Proteomes" id="UP000199153"/>
    </source>
</evidence>
<feature type="transmembrane region" description="Helical" evidence="6">
    <location>
        <begin position="74"/>
        <end position="94"/>
    </location>
</feature>
<keyword evidence="5 6" id="KW-0472">Membrane</keyword>
<keyword evidence="4 6" id="KW-1133">Transmembrane helix</keyword>
<dbReference type="GO" id="GO:0005886">
    <property type="term" value="C:plasma membrane"/>
    <property type="evidence" value="ECO:0007669"/>
    <property type="project" value="UniProtKB-SubCell"/>
</dbReference>
<evidence type="ECO:0000256" key="4">
    <source>
        <dbReference type="ARBA" id="ARBA00022989"/>
    </source>
</evidence>
<feature type="transmembrane region" description="Helical" evidence="6">
    <location>
        <begin position="6"/>
        <end position="28"/>
    </location>
</feature>
<dbReference type="OrthoDB" id="1451945at2"/>
<dbReference type="Proteomes" id="UP000199153">
    <property type="component" value="Unassembled WGS sequence"/>
</dbReference>
<dbReference type="STRING" id="287099.SAMN05660413_02004"/>
<evidence type="ECO:0000256" key="3">
    <source>
        <dbReference type="ARBA" id="ARBA00022692"/>
    </source>
</evidence>
<feature type="transmembrane region" description="Helical" evidence="6">
    <location>
        <begin position="148"/>
        <end position="172"/>
    </location>
</feature>
<feature type="transmembrane region" description="Helical" evidence="6">
    <location>
        <begin position="40"/>
        <end position="62"/>
    </location>
</feature>
<comment type="subcellular location">
    <subcellularLocation>
        <location evidence="1">Cell membrane</location>
        <topology evidence="1">Multi-pass membrane protein</topology>
    </subcellularLocation>
</comment>
<dbReference type="Pfam" id="PF01810">
    <property type="entry name" value="LysE"/>
    <property type="match status" value="1"/>
</dbReference>
<evidence type="ECO:0000256" key="5">
    <source>
        <dbReference type="ARBA" id="ARBA00023136"/>
    </source>
</evidence>
<evidence type="ECO:0000256" key="6">
    <source>
        <dbReference type="SAM" id="Phobius"/>
    </source>
</evidence>
<name>A0A1I5AQQ5_9FLAO</name>
<dbReference type="RefSeq" id="WP_093409048.1">
    <property type="nucleotide sequence ID" value="NZ_FOVL01000011.1"/>
</dbReference>
<dbReference type="GO" id="GO:0006865">
    <property type="term" value="P:amino acid transport"/>
    <property type="evidence" value="ECO:0007669"/>
    <property type="project" value="InterPro"/>
</dbReference>
<keyword evidence="3 6" id="KW-0812">Transmembrane</keyword>
<keyword evidence="2" id="KW-1003">Cell membrane</keyword>
<evidence type="ECO:0000313" key="7">
    <source>
        <dbReference type="EMBL" id="SFN64763.1"/>
    </source>
</evidence>